<accession>A0A4U2Y0A3</accession>
<keyword evidence="2" id="KW-1185">Reference proteome</keyword>
<name>A0A4U2Y0A3_9BACI</name>
<dbReference type="PANTHER" id="PTHR14136">
    <property type="entry name" value="BTB_POZ DOMAIN-CONTAINING PROTEIN KCTD9"/>
    <property type="match status" value="1"/>
</dbReference>
<dbReference type="InterPro" id="IPR001646">
    <property type="entry name" value="5peptide_repeat"/>
</dbReference>
<dbReference type="RefSeq" id="WP_107894265.1">
    <property type="nucleotide sequence ID" value="NZ_PYWM01000002.1"/>
</dbReference>
<organism evidence="1 2">
    <name type="scientific">Lysinibacillus mangiferihumi</name>
    <dbReference type="NCBI Taxonomy" id="1130819"/>
    <lineage>
        <taxon>Bacteria</taxon>
        <taxon>Bacillati</taxon>
        <taxon>Bacillota</taxon>
        <taxon>Bacilli</taxon>
        <taxon>Bacillales</taxon>
        <taxon>Bacillaceae</taxon>
        <taxon>Lysinibacillus</taxon>
    </lineage>
</organism>
<comment type="caution">
    <text evidence="1">The sequence shown here is derived from an EMBL/GenBank/DDBJ whole genome shotgun (WGS) entry which is preliminary data.</text>
</comment>
<dbReference type="Gene3D" id="2.160.20.80">
    <property type="entry name" value="E3 ubiquitin-protein ligase SopA"/>
    <property type="match status" value="1"/>
</dbReference>
<dbReference type="AlphaFoldDB" id="A0A4U2Y0A3"/>
<dbReference type="Proteomes" id="UP000308744">
    <property type="component" value="Unassembled WGS sequence"/>
</dbReference>
<evidence type="ECO:0000313" key="1">
    <source>
        <dbReference type="EMBL" id="TKI53746.1"/>
    </source>
</evidence>
<reference evidence="1 2" key="1">
    <citation type="submission" date="2019-04" db="EMBL/GenBank/DDBJ databases">
        <title>Lysinibacillus genome sequencing.</title>
        <authorList>
            <person name="Dunlap C."/>
        </authorList>
    </citation>
    <scope>NUCLEOTIDE SEQUENCE [LARGE SCALE GENOMIC DNA]</scope>
    <source>
        <strain evidence="1 2">CCTCC AB 2010389</strain>
    </source>
</reference>
<sequence length="289" mass="31875">MSSVKGIDDTVSKNIRKSMQADCQNCFGLCCTALTITASSDFAMNKPAGIPCTHLQSNFHCQIHRDLRSKGFKGCTVYDCLGAGQLVAQTTFNGQDWRGNAEVAEKMFQVFPIMEQLYEMIAYVAEAMAYRISPKLYDNLHEQLETLQSLTKLEATALIALDIPPIRQPVNNLLLETSAQIRNKLAVTTLGEKNAPNHRGANWIGKNLKGKDLRGTDLRGAYLIAANLQNADLRGVDFIGADLRDANLCGANLSTAMFLTQMQINSASGNHQTKLPFYLHMPSHWHTAP</sequence>
<gene>
    <name evidence="1" type="ORF">FC756_22195</name>
</gene>
<proteinExistence type="predicted"/>
<dbReference type="Pfam" id="PF00805">
    <property type="entry name" value="Pentapeptide"/>
    <property type="match status" value="1"/>
</dbReference>
<dbReference type="InterPro" id="IPR051082">
    <property type="entry name" value="Pentapeptide-BTB/POZ_domain"/>
</dbReference>
<protein>
    <submittedName>
        <fullName evidence="1">Pentapeptide repeat-containing protein</fullName>
    </submittedName>
</protein>
<dbReference type="PANTHER" id="PTHR14136:SF37">
    <property type="entry name" value="PENTAPEPTIDE REPEAT-CONTAINING PROTEIN"/>
    <property type="match status" value="1"/>
</dbReference>
<dbReference type="EMBL" id="SZPU01000102">
    <property type="protein sequence ID" value="TKI53746.1"/>
    <property type="molecule type" value="Genomic_DNA"/>
</dbReference>
<dbReference type="SUPFAM" id="SSF141571">
    <property type="entry name" value="Pentapeptide repeat-like"/>
    <property type="match status" value="1"/>
</dbReference>
<evidence type="ECO:0000313" key="2">
    <source>
        <dbReference type="Proteomes" id="UP000308744"/>
    </source>
</evidence>